<evidence type="ECO:0000256" key="1">
    <source>
        <dbReference type="SAM" id="MobiDB-lite"/>
    </source>
</evidence>
<evidence type="ECO:0000313" key="3">
    <source>
        <dbReference type="Proteomes" id="UP000199054"/>
    </source>
</evidence>
<evidence type="ECO:0000313" key="2">
    <source>
        <dbReference type="EMBL" id="SEO23248.1"/>
    </source>
</evidence>
<proteinExistence type="predicted"/>
<accession>A0A1H8N194</accession>
<organism evidence="2 3">
    <name type="scientific">Paracoccus alcaliphilus</name>
    <dbReference type="NCBI Taxonomy" id="34002"/>
    <lineage>
        <taxon>Bacteria</taxon>
        <taxon>Pseudomonadati</taxon>
        <taxon>Pseudomonadota</taxon>
        <taxon>Alphaproteobacteria</taxon>
        <taxon>Rhodobacterales</taxon>
        <taxon>Paracoccaceae</taxon>
        <taxon>Paracoccus</taxon>
    </lineage>
</organism>
<name>A0A1H8N194_9RHOB</name>
<feature type="region of interest" description="Disordered" evidence="1">
    <location>
        <begin position="186"/>
        <end position="211"/>
    </location>
</feature>
<keyword evidence="3" id="KW-1185">Reference proteome</keyword>
<gene>
    <name evidence="2" type="ORF">SAMN04489859_104918</name>
</gene>
<dbReference type="Proteomes" id="UP000199054">
    <property type="component" value="Unassembled WGS sequence"/>
</dbReference>
<sequence length="211" mass="22503">MVAAVRMAVLSPCQAFASSAQDGRVVCHDMHPAGWRAPGQALRLERTARAVMPVGAIPLPGFCDVSRGQPPPRRTADHIVMGVELEPLGWKALCRLATGGTKRRDDGCYPAVFKGGVNPANAIEPVRRDPARGNPRGRFDRFQALVEPARVMFFAGHNLHIDDDARKIVNGRVLLVGRAQRRPGGCRVASGARTDGASAGNSRPGLCGRAS</sequence>
<protein>
    <submittedName>
        <fullName evidence="2">Uncharacterized protein</fullName>
    </submittedName>
</protein>
<dbReference type="AlphaFoldDB" id="A0A1H8N194"/>
<dbReference type="EMBL" id="FODE01000049">
    <property type="protein sequence ID" value="SEO23248.1"/>
    <property type="molecule type" value="Genomic_DNA"/>
</dbReference>
<reference evidence="2 3" key="1">
    <citation type="submission" date="2016-10" db="EMBL/GenBank/DDBJ databases">
        <authorList>
            <person name="de Groot N.N."/>
        </authorList>
    </citation>
    <scope>NUCLEOTIDE SEQUENCE [LARGE SCALE GENOMIC DNA]</scope>
    <source>
        <strain evidence="2 3">DSM 8512</strain>
    </source>
</reference>